<protein>
    <recommendedName>
        <fullName evidence="4">Rab9 effector protein with kelch motifs</fullName>
    </recommendedName>
</protein>
<dbReference type="OrthoDB" id="10251809at2759"/>
<dbReference type="GeneTree" id="ENSGT00940000158763"/>
<evidence type="ECO:0000256" key="4">
    <source>
        <dbReference type="ARBA" id="ARBA00039295"/>
    </source>
</evidence>
<evidence type="ECO:0000256" key="3">
    <source>
        <dbReference type="ARBA" id="ARBA00037224"/>
    </source>
</evidence>
<name>A0A8C5QL15_9ANUR</name>
<dbReference type="InterPro" id="IPR052124">
    <property type="entry name" value="Rab9_kelch_effector"/>
</dbReference>
<feature type="region of interest" description="Disordered" evidence="5">
    <location>
        <begin position="341"/>
        <end position="362"/>
    </location>
</feature>
<dbReference type="PANTHER" id="PTHR46647">
    <property type="entry name" value="RAB9 EFFECTOR PROTEIN WITH KELCH MOTIFS"/>
    <property type="match status" value="1"/>
</dbReference>
<evidence type="ECO:0000313" key="7">
    <source>
        <dbReference type="Proteomes" id="UP000694569"/>
    </source>
</evidence>
<dbReference type="InterPro" id="IPR015915">
    <property type="entry name" value="Kelch-typ_b-propeller"/>
</dbReference>
<organism evidence="6 7">
    <name type="scientific">Leptobrachium leishanense</name>
    <name type="common">Leishan spiny toad</name>
    <dbReference type="NCBI Taxonomy" id="445787"/>
    <lineage>
        <taxon>Eukaryota</taxon>
        <taxon>Metazoa</taxon>
        <taxon>Chordata</taxon>
        <taxon>Craniata</taxon>
        <taxon>Vertebrata</taxon>
        <taxon>Euteleostomi</taxon>
        <taxon>Amphibia</taxon>
        <taxon>Batrachia</taxon>
        <taxon>Anura</taxon>
        <taxon>Pelobatoidea</taxon>
        <taxon>Megophryidae</taxon>
        <taxon>Leptobrachium</taxon>
    </lineage>
</organism>
<evidence type="ECO:0000313" key="6">
    <source>
        <dbReference type="Ensembl" id="ENSLLEP00000039819.1"/>
    </source>
</evidence>
<dbReference type="Gene3D" id="2.120.10.80">
    <property type="entry name" value="Kelch-type beta propeller"/>
    <property type="match status" value="2"/>
</dbReference>
<evidence type="ECO:0000256" key="2">
    <source>
        <dbReference type="ARBA" id="ARBA00022737"/>
    </source>
</evidence>
<keyword evidence="1" id="KW-0880">Kelch repeat</keyword>
<accession>A0A8C5QL15</accession>
<dbReference type="Proteomes" id="UP000694569">
    <property type="component" value="Unplaced"/>
</dbReference>
<gene>
    <name evidence="6" type="primary">RABEPK</name>
</gene>
<proteinExistence type="predicted"/>
<dbReference type="SUPFAM" id="SSF117281">
    <property type="entry name" value="Kelch motif"/>
    <property type="match status" value="1"/>
</dbReference>
<keyword evidence="2" id="KW-0677">Repeat</keyword>
<keyword evidence="7" id="KW-1185">Reference proteome</keyword>
<evidence type="ECO:0000256" key="1">
    <source>
        <dbReference type="ARBA" id="ARBA00022441"/>
    </source>
</evidence>
<dbReference type="Ensembl" id="ENSLLET00000041424.1">
    <property type="protein sequence ID" value="ENSLLEP00000039819.1"/>
    <property type="gene ID" value="ENSLLEG00000025333.1"/>
</dbReference>
<evidence type="ECO:0000256" key="5">
    <source>
        <dbReference type="SAM" id="MobiDB-lite"/>
    </source>
</evidence>
<reference evidence="6" key="1">
    <citation type="submission" date="2025-08" db="UniProtKB">
        <authorList>
            <consortium name="Ensembl"/>
        </authorList>
    </citation>
    <scope>IDENTIFICATION</scope>
</reference>
<sequence>MELLEVLEPEDLPKKSTWYALVPRGEAPSPRVGHACVYLPTKEASGKGKVLVIAGANPDGCFSDTHIVDLDSHEWDCSDWDGLLPRYEHASFITNSDTSSIWVFGGAEQSTNRNCIQVLNPGSCTWKCPKVKGPTPSPRTFHTSSSAIGDKLYVFGGGEKGAEPVEDTRLHVYDSATTSWTQPETFGDSPSPRHGHIMVAVGTKLFIHGGMAGSTMLDDIFCIDTDTMKWEHVKVKGDVPPCSAAHSSVAWKSFIYIFGGMTEFGAVDDMYRFDTEIDQGGGLPDERRYPTLNCSGQRRSPQRYNRETYIWTKLKFDSPCPSARLDHSMCLLPWKIRSDFSKSEKSQTKPNERGGATDHSDGNCASKELDMVHLCLIFGGMNITGELYNDCCVTLLQQ</sequence>
<dbReference type="AlphaFoldDB" id="A0A8C5QL15"/>
<dbReference type="PANTHER" id="PTHR46647:SF1">
    <property type="entry name" value="RAB9 EFFECTOR PROTEIN WITH KELCH MOTIFS"/>
    <property type="match status" value="1"/>
</dbReference>
<dbReference type="Pfam" id="PF24681">
    <property type="entry name" value="Kelch_KLHDC2_KLHL20_DRC7"/>
    <property type="match status" value="1"/>
</dbReference>
<comment type="function">
    <text evidence="3">Rab9 effector required for endosome to trans-Golgi network (TGN) transport.</text>
</comment>
<reference evidence="6" key="2">
    <citation type="submission" date="2025-09" db="UniProtKB">
        <authorList>
            <consortium name="Ensembl"/>
        </authorList>
    </citation>
    <scope>IDENTIFICATION</scope>
</reference>